<dbReference type="SMART" id="SM00866">
    <property type="entry name" value="UTRA"/>
    <property type="match status" value="1"/>
</dbReference>
<dbReference type="Gene3D" id="1.10.10.10">
    <property type="entry name" value="Winged helix-like DNA-binding domain superfamily/Winged helix DNA-binding domain"/>
    <property type="match status" value="1"/>
</dbReference>
<comment type="caution">
    <text evidence="5">The sequence shown here is derived from an EMBL/GenBank/DDBJ whole genome shotgun (WGS) entry which is preliminary data.</text>
</comment>
<dbReference type="InterPro" id="IPR050679">
    <property type="entry name" value="Bact_HTH_transcr_reg"/>
</dbReference>
<evidence type="ECO:0000256" key="1">
    <source>
        <dbReference type="ARBA" id="ARBA00023015"/>
    </source>
</evidence>
<dbReference type="InterPro" id="IPR028978">
    <property type="entry name" value="Chorismate_lyase_/UTRA_dom_sf"/>
</dbReference>
<dbReference type="Gene3D" id="3.40.1410.10">
    <property type="entry name" value="Chorismate lyase-like"/>
    <property type="match status" value="1"/>
</dbReference>
<dbReference type="AlphaFoldDB" id="A0A512DT89"/>
<gene>
    <name evidence="5" type="ORF">SAE02_38390</name>
</gene>
<evidence type="ECO:0000259" key="4">
    <source>
        <dbReference type="PROSITE" id="PS50949"/>
    </source>
</evidence>
<dbReference type="PROSITE" id="PS50949">
    <property type="entry name" value="HTH_GNTR"/>
    <property type="match status" value="1"/>
</dbReference>
<dbReference type="OrthoDB" id="7339934at2"/>
<evidence type="ECO:0000313" key="6">
    <source>
        <dbReference type="Proteomes" id="UP000321523"/>
    </source>
</evidence>
<dbReference type="GO" id="GO:0003700">
    <property type="term" value="F:DNA-binding transcription factor activity"/>
    <property type="evidence" value="ECO:0007669"/>
    <property type="project" value="InterPro"/>
</dbReference>
<dbReference type="EMBL" id="BJYZ01000018">
    <property type="protein sequence ID" value="GEO39691.1"/>
    <property type="molecule type" value="Genomic_DNA"/>
</dbReference>
<keyword evidence="6" id="KW-1185">Reference proteome</keyword>
<dbReference type="InterPro" id="IPR011663">
    <property type="entry name" value="UTRA"/>
</dbReference>
<evidence type="ECO:0000256" key="3">
    <source>
        <dbReference type="ARBA" id="ARBA00023163"/>
    </source>
</evidence>
<dbReference type="Proteomes" id="UP000321523">
    <property type="component" value="Unassembled WGS sequence"/>
</dbReference>
<dbReference type="GO" id="GO:0003677">
    <property type="term" value="F:DNA binding"/>
    <property type="evidence" value="ECO:0007669"/>
    <property type="project" value="UniProtKB-KW"/>
</dbReference>
<dbReference type="PANTHER" id="PTHR44846">
    <property type="entry name" value="MANNOSYL-D-GLYCERATE TRANSPORT/METABOLISM SYSTEM REPRESSOR MNGR-RELATED"/>
    <property type="match status" value="1"/>
</dbReference>
<dbReference type="SMART" id="SM00345">
    <property type="entry name" value="HTH_GNTR"/>
    <property type="match status" value="1"/>
</dbReference>
<protein>
    <submittedName>
        <fullName evidence="5">GntR family transcriptional regulator</fullName>
    </submittedName>
</protein>
<keyword evidence="3" id="KW-0804">Transcription</keyword>
<keyword evidence="2" id="KW-0238">DNA-binding</keyword>
<accession>A0A512DT89</accession>
<dbReference type="PANTHER" id="PTHR44846:SF17">
    <property type="entry name" value="GNTR-FAMILY TRANSCRIPTIONAL REGULATOR"/>
    <property type="match status" value="1"/>
</dbReference>
<evidence type="ECO:0000256" key="2">
    <source>
        <dbReference type="ARBA" id="ARBA00023125"/>
    </source>
</evidence>
<proteinExistence type="predicted"/>
<dbReference type="InterPro" id="IPR000524">
    <property type="entry name" value="Tscrpt_reg_HTH_GntR"/>
</dbReference>
<dbReference type="InterPro" id="IPR036388">
    <property type="entry name" value="WH-like_DNA-bd_sf"/>
</dbReference>
<dbReference type="PRINTS" id="PR00035">
    <property type="entry name" value="HTHGNTR"/>
</dbReference>
<evidence type="ECO:0000313" key="5">
    <source>
        <dbReference type="EMBL" id="GEO39691.1"/>
    </source>
</evidence>
<name>A0A512DT89_9PROT</name>
<reference evidence="5 6" key="1">
    <citation type="submission" date="2019-07" db="EMBL/GenBank/DDBJ databases">
        <title>Whole genome shotgun sequence of Skermanella aerolata NBRC 106429.</title>
        <authorList>
            <person name="Hosoyama A."/>
            <person name="Uohara A."/>
            <person name="Ohji S."/>
            <person name="Ichikawa N."/>
        </authorList>
    </citation>
    <scope>NUCLEOTIDE SEQUENCE [LARGE SCALE GENOMIC DNA]</scope>
    <source>
        <strain evidence="5 6">NBRC 106429</strain>
    </source>
</reference>
<organism evidence="5 6">
    <name type="scientific">Skermanella aerolata</name>
    <dbReference type="NCBI Taxonomy" id="393310"/>
    <lineage>
        <taxon>Bacteria</taxon>
        <taxon>Pseudomonadati</taxon>
        <taxon>Pseudomonadota</taxon>
        <taxon>Alphaproteobacteria</taxon>
        <taxon>Rhodospirillales</taxon>
        <taxon>Azospirillaceae</taxon>
        <taxon>Skermanella</taxon>
    </lineage>
</organism>
<dbReference type="SUPFAM" id="SSF64288">
    <property type="entry name" value="Chorismate lyase-like"/>
    <property type="match status" value="1"/>
</dbReference>
<dbReference type="SUPFAM" id="SSF46785">
    <property type="entry name" value="Winged helix' DNA-binding domain"/>
    <property type="match status" value="1"/>
</dbReference>
<dbReference type="GO" id="GO:0045892">
    <property type="term" value="P:negative regulation of DNA-templated transcription"/>
    <property type="evidence" value="ECO:0007669"/>
    <property type="project" value="TreeGrafter"/>
</dbReference>
<dbReference type="InterPro" id="IPR036390">
    <property type="entry name" value="WH_DNA-bd_sf"/>
</dbReference>
<dbReference type="RefSeq" id="WP_044430190.1">
    <property type="nucleotide sequence ID" value="NZ_BJYZ01000018.1"/>
</dbReference>
<dbReference type="CDD" id="cd07377">
    <property type="entry name" value="WHTH_GntR"/>
    <property type="match status" value="1"/>
</dbReference>
<dbReference type="Pfam" id="PF07702">
    <property type="entry name" value="UTRA"/>
    <property type="match status" value="1"/>
</dbReference>
<feature type="domain" description="HTH gntR-type" evidence="4">
    <location>
        <begin position="16"/>
        <end position="84"/>
    </location>
</feature>
<sequence length="264" mass="29646">MTNPAPQPSPQPSPEIPRYQEIVSILLKEIEQGAYRLGARMPTEFELCSRFDVSRYTVREAMRKLEDMGLVSRRPGIGTILAATTADGRYANSINSLDELMQYASDTRMEVLGTELIEADEELAALMNCEPGTPWYRMDAQRWASDTRKPFCTTTLWVRGDFAGIVPRIGKEQRAVYRMIEEAHGVTIREVLQDIEGIVLDDRTAATLDAPAGSAGLKITRLYLGTDGQVFEGSVNIHPTGRFRYSMRLQRQDNPSGRRKGTRD</sequence>
<dbReference type="Pfam" id="PF00392">
    <property type="entry name" value="GntR"/>
    <property type="match status" value="1"/>
</dbReference>
<keyword evidence="1" id="KW-0805">Transcription regulation</keyword>